<dbReference type="Pfam" id="PF03401">
    <property type="entry name" value="TctC"/>
    <property type="match status" value="1"/>
</dbReference>
<evidence type="ECO:0000256" key="2">
    <source>
        <dbReference type="SAM" id="SignalP"/>
    </source>
</evidence>
<dbReference type="CDD" id="cd07012">
    <property type="entry name" value="PBP2_Bug_TTT"/>
    <property type="match status" value="1"/>
</dbReference>
<dbReference type="PIRSF" id="PIRSF017082">
    <property type="entry name" value="YflP"/>
    <property type="match status" value="1"/>
</dbReference>
<name>A0ABN7Q7W1_9BURK</name>
<dbReference type="Proteomes" id="UP000672657">
    <property type="component" value="Unassembled WGS sequence"/>
</dbReference>
<dbReference type="InterPro" id="IPR005064">
    <property type="entry name" value="BUG"/>
</dbReference>
<dbReference type="PANTHER" id="PTHR42928">
    <property type="entry name" value="TRICARBOXYLATE-BINDING PROTEIN"/>
    <property type="match status" value="1"/>
</dbReference>
<comment type="similarity">
    <text evidence="1">Belongs to the UPF0065 (bug) family.</text>
</comment>
<reference evidence="3 4" key="1">
    <citation type="submission" date="2021-03" db="EMBL/GenBank/DDBJ databases">
        <authorList>
            <person name="Peeters C."/>
        </authorList>
    </citation>
    <scope>NUCLEOTIDE SEQUENCE [LARGE SCALE GENOMIC DNA]</scope>
    <source>
        <strain evidence="3 4">LMG 26411</strain>
    </source>
</reference>
<dbReference type="EMBL" id="CAJPVI010000057">
    <property type="protein sequence ID" value="CAG2159322.1"/>
    <property type="molecule type" value="Genomic_DNA"/>
</dbReference>
<feature type="signal peptide" evidence="2">
    <location>
        <begin position="1"/>
        <end position="31"/>
    </location>
</feature>
<dbReference type="SUPFAM" id="SSF53850">
    <property type="entry name" value="Periplasmic binding protein-like II"/>
    <property type="match status" value="1"/>
</dbReference>
<keyword evidence="2" id="KW-0732">Signal</keyword>
<evidence type="ECO:0000313" key="4">
    <source>
        <dbReference type="Proteomes" id="UP000672657"/>
    </source>
</evidence>
<dbReference type="PROSITE" id="PS51318">
    <property type="entry name" value="TAT"/>
    <property type="match status" value="1"/>
</dbReference>
<dbReference type="Gene3D" id="3.40.190.10">
    <property type="entry name" value="Periplasmic binding protein-like II"/>
    <property type="match status" value="1"/>
</dbReference>
<comment type="caution">
    <text evidence="3">The sequence shown here is derived from an EMBL/GenBank/DDBJ whole genome shotgun (WGS) entry which is preliminary data.</text>
</comment>
<dbReference type="PANTHER" id="PTHR42928:SF5">
    <property type="entry name" value="BLR1237 PROTEIN"/>
    <property type="match status" value="1"/>
</dbReference>
<sequence>MKNNISGRRRLVLGAALAVAAGAAGVLPVQAADYPTRAVRLVVPIGPGSGADTVMRYLAERLAPALGQAVVVDNKPGAETLLATQAVLGAPADGYNLLLTAVSTLTVPFTNSAAKYDPVRDLRPIAVVSRGPALLVTASQSRFATFAQALAEARRKSGAVSMAVYSNSYRVGVLDLSRQGGPAFNLISYKGFSQLSADVIGGSVDLALVDASAALPLIRSGKLRALATTGETRMAEIPAMPTVRESGFPGYSLYVWIGLAVRSGTPEPVVRRLEKEVGAIVTSPAYRDFIAKQNPGAEPVGLVGAPAAQDFVREAERYRNVLGMIGQQPGQN</sequence>
<dbReference type="InterPro" id="IPR006311">
    <property type="entry name" value="TAT_signal"/>
</dbReference>
<gene>
    <name evidence="3" type="ORF">LMG26411_06614</name>
</gene>
<dbReference type="Gene3D" id="3.40.190.150">
    <property type="entry name" value="Bordetella uptake gene, domain 1"/>
    <property type="match status" value="1"/>
</dbReference>
<evidence type="ECO:0008006" key="5">
    <source>
        <dbReference type="Google" id="ProtNLM"/>
    </source>
</evidence>
<evidence type="ECO:0000256" key="1">
    <source>
        <dbReference type="ARBA" id="ARBA00006987"/>
    </source>
</evidence>
<dbReference type="RefSeq" id="WP_211957434.1">
    <property type="nucleotide sequence ID" value="NZ_CAJPVI010000057.1"/>
</dbReference>
<organism evidence="3 4">
    <name type="scientific">Cupriavidus numazuensis</name>
    <dbReference type="NCBI Taxonomy" id="221992"/>
    <lineage>
        <taxon>Bacteria</taxon>
        <taxon>Pseudomonadati</taxon>
        <taxon>Pseudomonadota</taxon>
        <taxon>Betaproteobacteria</taxon>
        <taxon>Burkholderiales</taxon>
        <taxon>Burkholderiaceae</taxon>
        <taxon>Cupriavidus</taxon>
    </lineage>
</organism>
<evidence type="ECO:0000313" key="3">
    <source>
        <dbReference type="EMBL" id="CAG2159322.1"/>
    </source>
</evidence>
<protein>
    <recommendedName>
        <fullName evidence="5">Extra-cytoplasmic solute receptor</fullName>
    </recommendedName>
</protein>
<dbReference type="InterPro" id="IPR042100">
    <property type="entry name" value="Bug_dom1"/>
</dbReference>
<accession>A0ABN7Q7W1</accession>
<feature type="chain" id="PRO_5046058959" description="Extra-cytoplasmic solute receptor" evidence="2">
    <location>
        <begin position="32"/>
        <end position="332"/>
    </location>
</feature>
<keyword evidence="4" id="KW-1185">Reference proteome</keyword>
<proteinExistence type="inferred from homology"/>